<sequence>MSKPSSPDQTEQFLQDLPEIAPGQAFRFACHPEVPCFNACCSDLTLMLTPYDVLMLRRQLNLGSQEFLSRHASSGTHPQTGFPLVFMTMLDDERKRCPFVRPEGCSVYNARPGACRAYPLGRASRLEDGQVKERYFLVQEEHCQGFVQDKHWTPSAWYADQQLLIYNEENDRYMALMAMQRQTGRLLDRKRSAMALMGLYQPDNFQEFIRNSRLFERLDLPEERQAFILADEYATIDFAYHWLEFLLYGRSKVLRPRTE</sequence>
<dbReference type="STRING" id="1121448.DGI_1331"/>
<dbReference type="Pfam" id="PF03692">
    <property type="entry name" value="CxxCxxCC"/>
    <property type="match status" value="1"/>
</dbReference>
<dbReference type="Proteomes" id="UP000016587">
    <property type="component" value="Chromosome"/>
</dbReference>
<dbReference type="PATRIC" id="fig|1121448.10.peg.1328"/>
<dbReference type="EMBL" id="CP006585">
    <property type="protein sequence ID" value="AGW13182.1"/>
    <property type="molecule type" value="Genomic_DNA"/>
</dbReference>
<dbReference type="KEGG" id="dgg:DGI_1331"/>
<dbReference type="InterPro" id="IPR005358">
    <property type="entry name" value="Puta_zinc/iron-chelating_dom"/>
</dbReference>
<evidence type="ECO:0000313" key="2">
    <source>
        <dbReference type="Proteomes" id="UP000016587"/>
    </source>
</evidence>
<organism evidence="1 2">
    <name type="scientific">Megalodesulfovibrio gigas (strain ATCC 19364 / DSM 1382 / NCIMB 9332 / VKM B-1759)</name>
    <name type="common">Desulfovibrio gigas</name>
    <dbReference type="NCBI Taxonomy" id="1121448"/>
    <lineage>
        <taxon>Bacteria</taxon>
        <taxon>Pseudomonadati</taxon>
        <taxon>Thermodesulfobacteriota</taxon>
        <taxon>Desulfovibrionia</taxon>
        <taxon>Desulfovibrionales</taxon>
        <taxon>Desulfovibrionaceae</taxon>
        <taxon>Megalodesulfovibrio</taxon>
    </lineage>
</organism>
<reference evidence="1 2" key="1">
    <citation type="journal article" date="2013" name="J. Bacteriol.">
        <title>Roles of HynAB and Ech, the only two hydrogenases found in the model sulfate reducer Desulfovibrio gigas.</title>
        <authorList>
            <person name="Morais-Silva F.O."/>
            <person name="Santos C.I."/>
            <person name="Rodrigues R."/>
            <person name="Pereira I.A."/>
            <person name="Rodrigues-Pousada C."/>
        </authorList>
    </citation>
    <scope>NUCLEOTIDE SEQUENCE [LARGE SCALE GENOMIC DNA]</scope>
    <source>
        <strain evidence="2">ATCC 19364 / DSM 1382 / NCIMB 9332 / VKM B-1759</strain>
    </source>
</reference>
<dbReference type="PANTHER" id="PTHR35866">
    <property type="entry name" value="PUTATIVE-RELATED"/>
    <property type="match status" value="1"/>
</dbReference>
<dbReference type="PANTHER" id="PTHR35866:SF1">
    <property type="entry name" value="YKGJ FAMILY CYSTEINE CLUSTER PROTEIN"/>
    <property type="match status" value="1"/>
</dbReference>
<dbReference type="HOGENOM" id="CLU_080178_0_0_7"/>
<dbReference type="RefSeq" id="WP_021759977.1">
    <property type="nucleotide sequence ID" value="NC_022444.1"/>
</dbReference>
<gene>
    <name evidence="1" type="ORF">DGI_1331</name>
</gene>
<proteinExistence type="predicted"/>
<evidence type="ECO:0000313" key="1">
    <source>
        <dbReference type="EMBL" id="AGW13182.1"/>
    </source>
</evidence>
<dbReference type="AlphaFoldDB" id="T2GBA3"/>
<dbReference type="OrthoDB" id="9810361at2"/>
<evidence type="ECO:0008006" key="3">
    <source>
        <dbReference type="Google" id="ProtNLM"/>
    </source>
</evidence>
<keyword evidence="2" id="KW-1185">Reference proteome</keyword>
<protein>
    <recommendedName>
        <fullName evidence="3">YkgJ family cysteine cluster protein</fullName>
    </recommendedName>
</protein>
<dbReference type="eggNOG" id="COG0727">
    <property type="taxonomic scope" value="Bacteria"/>
</dbReference>
<name>T2GBA3_MEGG1</name>
<reference evidence="2" key="2">
    <citation type="submission" date="2013-07" db="EMBL/GenBank/DDBJ databases">
        <authorList>
            <person name="Morais-Silva F.O."/>
            <person name="Rezende A.M."/>
            <person name="Pimentel C."/>
            <person name="Resende D.M."/>
            <person name="Santos C.I."/>
            <person name="Clemente C."/>
            <person name="de Oliveira L.M."/>
            <person name="da Silva S.M."/>
            <person name="Costa D.A."/>
            <person name="Varela-Raposo A."/>
            <person name="Horacio E.C.A."/>
            <person name="Matos M."/>
            <person name="Flores O."/>
            <person name="Ruiz J.C."/>
            <person name="Rodrigues-Pousada C."/>
        </authorList>
    </citation>
    <scope>NUCLEOTIDE SEQUENCE [LARGE SCALE GENOMIC DNA]</scope>
    <source>
        <strain evidence="2">ATCC 19364 / DSM 1382 / NCIMB 9332 / VKM B-1759</strain>
    </source>
</reference>
<accession>T2GBA3</accession>